<comment type="subcellular location">
    <subcellularLocation>
        <location evidence="1">Host cell</location>
    </subcellularLocation>
    <subcellularLocation>
        <location evidence="2">Secreted</location>
    </subcellularLocation>
</comment>
<accession>A0A225UVR8</accession>
<evidence type="ECO:0000256" key="1">
    <source>
        <dbReference type="ARBA" id="ARBA00004340"/>
    </source>
</evidence>
<keyword evidence="6" id="KW-0843">Virulence</keyword>
<keyword evidence="5" id="KW-0732">Signal</keyword>
<evidence type="ECO:0000256" key="2">
    <source>
        <dbReference type="ARBA" id="ARBA00004613"/>
    </source>
</evidence>
<evidence type="ECO:0000256" key="5">
    <source>
        <dbReference type="ARBA" id="ARBA00022729"/>
    </source>
</evidence>
<evidence type="ECO:0000256" key="3">
    <source>
        <dbReference type="ARBA" id="ARBA00010400"/>
    </source>
</evidence>
<dbReference type="InterPro" id="IPR054463">
    <property type="entry name" value="PexRD54_WY"/>
</dbReference>
<evidence type="ECO:0000313" key="9">
    <source>
        <dbReference type="Proteomes" id="UP000198211"/>
    </source>
</evidence>
<evidence type="ECO:0000256" key="6">
    <source>
        <dbReference type="ARBA" id="ARBA00023026"/>
    </source>
</evidence>
<evidence type="ECO:0000256" key="4">
    <source>
        <dbReference type="ARBA" id="ARBA00022525"/>
    </source>
</evidence>
<reference evidence="9" key="1">
    <citation type="submission" date="2017-03" db="EMBL/GenBank/DDBJ databases">
        <title>Phytopthora megakarya and P. palmivora, two closely related causual agents of cacao black pod achieved similar genome size and gene model numbers by different mechanisms.</title>
        <authorList>
            <person name="Ali S."/>
            <person name="Shao J."/>
            <person name="Larry D.J."/>
            <person name="Kronmiller B."/>
            <person name="Shen D."/>
            <person name="Strem M.D."/>
            <person name="Melnick R.L."/>
            <person name="Guiltinan M.J."/>
            <person name="Tyler B.M."/>
            <person name="Meinhardt L.W."/>
            <person name="Bailey B.A."/>
        </authorList>
    </citation>
    <scope>NUCLEOTIDE SEQUENCE [LARGE SCALE GENOMIC DNA]</scope>
    <source>
        <strain evidence="9">zdho120</strain>
    </source>
</reference>
<proteinExistence type="inferred from homology"/>
<organism evidence="8 9">
    <name type="scientific">Phytophthora megakarya</name>
    <dbReference type="NCBI Taxonomy" id="4795"/>
    <lineage>
        <taxon>Eukaryota</taxon>
        <taxon>Sar</taxon>
        <taxon>Stramenopiles</taxon>
        <taxon>Oomycota</taxon>
        <taxon>Peronosporomycetes</taxon>
        <taxon>Peronosporales</taxon>
        <taxon>Peronosporaceae</taxon>
        <taxon>Phytophthora</taxon>
    </lineage>
</organism>
<comment type="caution">
    <text evidence="8">The sequence shown here is derived from an EMBL/GenBank/DDBJ whole genome shotgun (WGS) entry which is preliminary data.</text>
</comment>
<dbReference type="Pfam" id="PF22748">
    <property type="entry name" value="PexRD54_WY"/>
    <property type="match status" value="1"/>
</dbReference>
<feature type="domain" description="RxLR effector PexRD54 WY" evidence="7">
    <location>
        <begin position="14"/>
        <end position="54"/>
    </location>
</feature>
<comment type="similarity">
    <text evidence="3">Belongs to the RxLR effector family.</text>
</comment>
<evidence type="ECO:0000259" key="7">
    <source>
        <dbReference type="Pfam" id="PF22748"/>
    </source>
</evidence>
<dbReference type="OrthoDB" id="127440at2759"/>
<name>A0A225UVR8_9STRA</name>
<protein>
    <submittedName>
        <fullName evidence="8">RxLR effector protein</fullName>
    </submittedName>
</protein>
<keyword evidence="4" id="KW-0964">Secreted</keyword>
<dbReference type="AlphaFoldDB" id="A0A225UVR8"/>
<keyword evidence="9" id="KW-1185">Reference proteome</keyword>
<sequence length="338" mass="37788">MVTGLVSSAVNNAQIKLWLAKGEDATDVFELLKLNEGVDKLLDSSKLNMWAEYVNILNKKNPDGKVSMVAMLTEHYGDAAVAKMIETAKKVPSTANVGKSLNEEQLLGWLNAKETPENIFRLFKLDKGVENLHDSWKLNTWAAYVSILNKENPQDKISMIAMLATHYDDATVAKMIEAVQKVPSTAHVGKILHKEQLLGWLNTGKTPENVFKLLKLDSGADDLVANPTLYTMTSYLNVFNGKNKADHTMLIDIIKMTYGDADAALAFEKATRELTTKSNARVLKGAQFDDWIKRGIKPNKAQRTIFGGFATEIEDVIAYQYARYYKHGKKILEDLDEM</sequence>
<evidence type="ECO:0000313" key="8">
    <source>
        <dbReference type="EMBL" id="OWY97031.1"/>
    </source>
</evidence>
<dbReference type="Proteomes" id="UP000198211">
    <property type="component" value="Unassembled WGS sequence"/>
</dbReference>
<gene>
    <name evidence="8" type="ORF">PHMEG_00032535</name>
</gene>
<dbReference type="EMBL" id="NBNE01010924">
    <property type="protein sequence ID" value="OWY97031.1"/>
    <property type="molecule type" value="Genomic_DNA"/>
</dbReference>